<name>A0AAV3X456_9CYAN</name>
<reference evidence="1" key="1">
    <citation type="submission" date="2019-10" db="EMBL/GenBank/DDBJ databases">
        <title>Draft genome sequece of Microseira wollei NIES-4236.</title>
        <authorList>
            <person name="Yamaguchi H."/>
            <person name="Suzuki S."/>
            <person name="Kawachi M."/>
        </authorList>
    </citation>
    <scope>NUCLEOTIDE SEQUENCE</scope>
    <source>
        <strain evidence="1">NIES-4236</strain>
    </source>
</reference>
<dbReference type="Pfam" id="PF10722">
    <property type="entry name" value="YbjN"/>
    <property type="match status" value="1"/>
</dbReference>
<accession>A0AAV3X456</accession>
<dbReference type="CDD" id="cd17033">
    <property type="entry name" value="DR1245-like"/>
    <property type="match status" value="1"/>
</dbReference>
<comment type="caution">
    <text evidence="1">The sequence shown here is derived from an EMBL/GenBank/DDBJ whole genome shotgun (WGS) entry which is preliminary data.</text>
</comment>
<proteinExistence type="predicted"/>
<evidence type="ECO:0000313" key="2">
    <source>
        <dbReference type="Proteomes" id="UP001050975"/>
    </source>
</evidence>
<dbReference type="InterPro" id="IPR019660">
    <property type="entry name" value="Put_sensory_transdc_reg_YbjN"/>
</dbReference>
<gene>
    <name evidence="1" type="ORF">MiSe_07040</name>
</gene>
<sequence length="387" mass="43496">MTTKTESYQLDSDLTLRDRSQSPLTLRAVSLSLIKQDDEVIECRFTFKVNPQLYQRIDTEALFNLKPEVRRPLSAGNFLPSSDIEIEIGLQPNLLPQPIEQATNANEAATYILNLSQEQPENPLLSTESWLALSVKQQQESSETGYRTLWADMTASVFVQAATEGEGDQINDAIANFFKESIQANLPAVTQEATSQMVEEMTNYFKQLANVSLDGLAQRVSSTFAQEVEASFNSTPTNEQFFAEIVNFFTEDEWPFVQIEGEPLLQMVFQGENGKWTCYAKARVEQKQLVFYSVCPVNTPENKRMAIAEFLTRANCGMIIGNFEMDFEDGEIRYKTSIDVEGDSLSSALIKQLVYANVMMMDQYLPGIMSVIYGEVEAVDAIAQIES</sequence>
<keyword evidence="2" id="KW-1185">Reference proteome</keyword>
<evidence type="ECO:0008006" key="3">
    <source>
        <dbReference type="Google" id="ProtNLM"/>
    </source>
</evidence>
<protein>
    <recommendedName>
        <fullName evidence="3">YbjN domain-containing protein</fullName>
    </recommendedName>
</protein>
<evidence type="ECO:0000313" key="1">
    <source>
        <dbReference type="EMBL" id="GET35956.1"/>
    </source>
</evidence>
<dbReference type="AlphaFoldDB" id="A0AAV3X456"/>
<dbReference type="RefSeq" id="WP_226574878.1">
    <property type="nucleotide sequence ID" value="NZ_BLAY01000006.1"/>
</dbReference>
<organism evidence="1 2">
    <name type="scientific">Microseira wollei NIES-4236</name>
    <dbReference type="NCBI Taxonomy" id="2530354"/>
    <lineage>
        <taxon>Bacteria</taxon>
        <taxon>Bacillati</taxon>
        <taxon>Cyanobacteriota</taxon>
        <taxon>Cyanophyceae</taxon>
        <taxon>Oscillatoriophycideae</taxon>
        <taxon>Aerosakkonematales</taxon>
        <taxon>Aerosakkonemataceae</taxon>
        <taxon>Microseira</taxon>
    </lineage>
</organism>
<dbReference type="Proteomes" id="UP001050975">
    <property type="component" value="Unassembled WGS sequence"/>
</dbReference>
<dbReference type="EMBL" id="BLAY01000006">
    <property type="protein sequence ID" value="GET35956.1"/>
    <property type="molecule type" value="Genomic_DNA"/>
</dbReference>